<dbReference type="InterPro" id="IPR046253">
    <property type="entry name" value="DUF6286"/>
</dbReference>
<evidence type="ECO:0000313" key="3">
    <source>
        <dbReference type="EMBL" id="GAA1601880.1"/>
    </source>
</evidence>
<protein>
    <recommendedName>
        <fullName evidence="2">DUF6286 domain-containing protein</fullName>
    </recommendedName>
</protein>
<evidence type="ECO:0000313" key="4">
    <source>
        <dbReference type="Proteomes" id="UP001501705"/>
    </source>
</evidence>
<accession>A0ABP4QBG1</accession>
<dbReference type="EMBL" id="BAAAPH010000030">
    <property type="protein sequence ID" value="GAA1601880.1"/>
    <property type="molecule type" value="Genomic_DNA"/>
</dbReference>
<keyword evidence="4" id="KW-1185">Reference proteome</keyword>
<keyword evidence="1" id="KW-1133">Transmembrane helix</keyword>
<sequence>MGLGAVAAAETLRSTGLLRGQVIPLSWYGQTLALNHSSWLPPAAIAAVLLGLALLTITLKPRRRTHLAVHPLESEGSVLWIRSRDAARLAADAARHVDSVTSASATAKRRTLRATVTTFGDPQRVTDEVRTTVDARLSTLTPNPKLRITLQED</sequence>
<evidence type="ECO:0000259" key="2">
    <source>
        <dbReference type="Pfam" id="PF19803"/>
    </source>
</evidence>
<gene>
    <name evidence="3" type="ORF">GCM10009804_68030</name>
</gene>
<organism evidence="3 4">
    <name type="scientific">Kribbella hippodromi</name>
    <dbReference type="NCBI Taxonomy" id="434347"/>
    <lineage>
        <taxon>Bacteria</taxon>
        <taxon>Bacillati</taxon>
        <taxon>Actinomycetota</taxon>
        <taxon>Actinomycetes</taxon>
        <taxon>Propionibacteriales</taxon>
        <taxon>Kribbellaceae</taxon>
        <taxon>Kribbella</taxon>
    </lineage>
</organism>
<feature type="transmembrane region" description="Helical" evidence="1">
    <location>
        <begin position="39"/>
        <end position="59"/>
    </location>
</feature>
<keyword evidence="1" id="KW-0472">Membrane</keyword>
<keyword evidence="1" id="KW-0812">Transmembrane</keyword>
<proteinExistence type="predicted"/>
<comment type="caution">
    <text evidence="3">The sequence shown here is derived from an EMBL/GenBank/DDBJ whole genome shotgun (WGS) entry which is preliminary data.</text>
</comment>
<evidence type="ECO:0000256" key="1">
    <source>
        <dbReference type="SAM" id="Phobius"/>
    </source>
</evidence>
<dbReference type="Pfam" id="PF19803">
    <property type="entry name" value="DUF6286"/>
    <property type="match status" value="1"/>
</dbReference>
<feature type="domain" description="DUF6286" evidence="2">
    <location>
        <begin position="49"/>
        <end position="149"/>
    </location>
</feature>
<name>A0ABP4QBG1_9ACTN</name>
<reference evidence="4" key="1">
    <citation type="journal article" date="2019" name="Int. J. Syst. Evol. Microbiol.">
        <title>The Global Catalogue of Microorganisms (GCM) 10K type strain sequencing project: providing services to taxonomists for standard genome sequencing and annotation.</title>
        <authorList>
            <consortium name="The Broad Institute Genomics Platform"/>
            <consortium name="The Broad Institute Genome Sequencing Center for Infectious Disease"/>
            <person name="Wu L."/>
            <person name="Ma J."/>
        </authorList>
    </citation>
    <scope>NUCLEOTIDE SEQUENCE [LARGE SCALE GENOMIC DNA]</scope>
    <source>
        <strain evidence="4">JCM 15572</strain>
    </source>
</reference>
<dbReference type="Proteomes" id="UP001501705">
    <property type="component" value="Unassembled WGS sequence"/>
</dbReference>